<dbReference type="PRINTS" id="PR00455">
    <property type="entry name" value="HTHTETR"/>
</dbReference>
<dbReference type="Gene3D" id="1.10.357.10">
    <property type="entry name" value="Tetracycline Repressor, domain 2"/>
    <property type="match status" value="1"/>
</dbReference>
<organism evidence="7 8">
    <name type="scientific">Heyndrickxia oleronia</name>
    <dbReference type="NCBI Taxonomy" id="38875"/>
    <lineage>
        <taxon>Bacteria</taxon>
        <taxon>Bacillati</taxon>
        <taxon>Bacillota</taxon>
        <taxon>Bacilli</taxon>
        <taxon>Bacillales</taxon>
        <taxon>Bacillaceae</taxon>
        <taxon>Heyndrickxia</taxon>
    </lineage>
</organism>
<dbReference type="FunFam" id="1.10.10.60:FF:000141">
    <property type="entry name" value="TetR family transcriptional regulator"/>
    <property type="match status" value="1"/>
</dbReference>
<accession>A0AAW6SUS4</accession>
<proteinExistence type="predicted"/>
<dbReference type="SUPFAM" id="SSF46689">
    <property type="entry name" value="Homeodomain-like"/>
    <property type="match status" value="1"/>
</dbReference>
<name>A0AAW6SUS4_9BACI</name>
<dbReference type="InterPro" id="IPR050624">
    <property type="entry name" value="HTH-type_Tx_Regulator"/>
</dbReference>
<gene>
    <name evidence="7" type="ORF">P5X88_13400</name>
</gene>
<evidence type="ECO:0000256" key="3">
    <source>
        <dbReference type="ARBA" id="ARBA00023125"/>
    </source>
</evidence>
<dbReference type="EMBL" id="JAROYP010000007">
    <property type="protein sequence ID" value="MDH5161938.1"/>
    <property type="molecule type" value="Genomic_DNA"/>
</dbReference>
<dbReference type="PROSITE" id="PS01081">
    <property type="entry name" value="HTH_TETR_1"/>
    <property type="match status" value="1"/>
</dbReference>
<protein>
    <submittedName>
        <fullName evidence="7">TetR/AcrR family transcriptional regulator</fullName>
    </submittedName>
</protein>
<dbReference type="RefSeq" id="WP_280616997.1">
    <property type="nucleotide sequence ID" value="NZ_JAROYP010000007.1"/>
</dbReference>
<evidence type="ECO:0000256" key="4">
    <source>
        <dbReference type="ARBA" id="ARBA00023163"/>
    </source>
</evidence>
<dbReference type="GO" id="GO:0003677">
    <property type="term" value="F:DNA binding"/>
    <property type="evidence" value="ECO:0007669"/>
    <property type="project" value="UniProtKB-UniRule"/>
</dbReference>
<dbReference type="PANTHER" id="PTHR43479">
    <property type="entry name" value="ACREF/ENVCD OPERON REPRESSOR-RELATED"/>
    <property type="match status" value="1"/>
</dbReference>
<keyword evidence="3 5" id="KW-0238">DNA-binding</keyword>
<evidence type="ECO:0000259" key="6">
    <source>
        <dbReference type="PROSITE" id="PS50977"/>
    </source>
</evidence>
<dbReference type="PANTHER" id="PTHR43479:SF22">
    <property type="entry name" value="TRANSCRIPTIONAL REGULATOR, TETR FAMILY"/>
    <property type="match status" value="1"/>
</dbReference>
<comment type="caution">
    <text evidence="7">The sequence shown here is derived from an EMBL/GenBank/DDBJ whole genome shotgun (WGS) entry which is preliminary data.</text>
</comment>
<keyword evidence="2" id="KW-0805">Transcription regulation</keyword>
<dbReference type="InterPro" id="IPR009057">
    <property type="entry name" value="Homeodomain-like_sf"/>
</dbReference>
<dbReference type="AlphaFoldDB" id="A0AAW6SUS4"/>
<feature type="domain" description="HTH tetR-type" evidence="6">
    <location>
        <begin position="1"/>
        <end position="61"/>
    </location>
</feature>
<dbReference type="Proteomes" id="UP001159179">
    <property type="component" value="Unassembled WGS sequence"/>
</dbReference>
<evidence type="ECO:0000256" key="2">
    <source>
        <dbReference type="ARBA" id="ARBA00023015"/>
    </source>
</evidence>
<reference evidence="7" key="1">
    <citation type="submission" date="2023-03" db="EMBL/GenBank/DDBJ databases">
        <title>Bacterial isolates from washroom surfaces on a university campus.</title>
        <authorList>
            <person name="Holman D.B."/>
            <person name="Gzyl K.E."/>
            <person name="Taheri A.E."/>
        </authorList>
    </citation>
    <scope>NUCLEOTIDE SEQUENCE</scope>
    <source>
        <strain evidence="7">RD03</strain>
    </source>
</reference>
<evidence type="ECO:0000313" key="8">
    <source>
        <dbReference type="Proteomes" id="UP001159179"/>
    </source>
</evidence>
<dbReference type="Pfam" id="PF00440">
    <property type="entry name" value="TetR_N"/>
    <property type="match status" value="1"/>
</dbReference>
<dbReference type="InterPro" id="IPR001647">
    <property type="entry name" value="HTH_TetR"/>
</dbReference>
<keyword evidence="4" id="KW-0804">Transcription</keyword>
<evidence type="ECO:0000256" key="1">
    <source>
        <dbReference type="ARBA" id="ARBA00022491"/>
    </source>
</evidence>
<evidence type="ECO:0000256" key="5">
    <source>
        <dbReference type="PROSITE-ProRule" id="PRU00335"/>
    </source>
</evidence>
<dbReference type="InterPro" id="IPR023772">
    <property type="entry name" value="DNA-bd_HTH_TetR-type_CS"/>
</dbReference>
<dbReference type="GO" id="GO:0045892">
    <property type="term" value="P:negative regulation of DNA-templated transcription"/>
    <property type="evidence" value="ECO:0007669"/>
    <property type="project" value="UniProtKB-ARBA"/>
</dbReference>
<feature type="DNA-binding region" description="H-T-H motif" evidence="5">
    <location>
        <begin position="24"/>
        <end position="43"/>
    </location>
</feature>
<keyword evidence="1" id="KW-0678">Repressor</keyword>
<sequence>MTKKEQIIEVAKTLFRTKGYHYTSVQDILEESGVSKGTFYNHFSSKSQIILYIIQEVDIKVEEQQQRLIVDGDIHNKHIFHSQLRVKHSIYSAEKILELYNISMAENDEQLKKYMEESHYKELEWLAKRLIDVYGFEIEESAMDLATHFTGGLGYQFRYCNQMNLDTKSSDILDYNILRLEKNIEITKQQKQQMLFPFSSGNKQESLETVLSNIGTILEEIKKEHLSKEEQELVHFILDEIQHPSIRWIVCESAARQLKILSSSPKQREQKYNQVYDMVSKQARINKEVK</sequence>
<dbReference type="PROSITE" id="PS50977">
    <property type="entry name" value="HTH_TETR_2"/>
    <property type="match status" value="1"/>
</dbReference>
<evidence type="ECO:0000313" key="7">
    <source>
        <dbReference type="EMBL" id="MDH5161938.1"/>
    </source>
</evidence>